<proteinExistence type="predicted"/>
<dbReference type="KEGG" id="lgn:ABM34_06535"/>
<gene>
    <name evidence="1" type="ORF">ABM34_06535</name>
</gene>
<dbReference type="PATRIC" id="fig|1007676.4.peg.1299"/>
<dbReference type="OrthoDB" id="9760715at2"/>
<reference evidence="2" key="1">
    <citation type="submission" date="2015-07" db="EMBL/GenBank/DDBJ databases">
        <title>Lactobacillus ginsenosidimutans/EMML 3141/ whole genome sequencing.</title>
        <authorList>
            <person name="Kim M.K."/>
            <person name="Im W.-T."/>
            <person name="Srinivasan S."/>
            <person name="Lee J.-J."/>
        </authorList>
    </citation>
    <scope>NUCLEOTIDE SEQUENCE [LARGE SCALE GENOMIC DNA]</scope>
    <source>
        <strain evidence="2">EMML 3041</strain>
    </source>
</reference>
<evidence type="ECO:0000313" key="1">
    <source>
        <dbReference type="EMBL" id="AKP67226.1"/>
    </source>
</evidence>
<keyword evidence="2" id="KW-1185">Reference proteome</keyword>
<dbReference type="AlphaFoldDB" id="A0A0H4QJK7"/>
<sequence>MAAVLFAIFDGEEKSANPIESDDKAVEKIVAEVSDADLREFLVNALKFDSNLLNQFKMRYMKMSKDEFDYLKNDVNTIFRTYKDRYGFIDYGNATDFGIDLSHFIQEDVQSLVDNGELEFAFKLINYIAVKMSKTDIDDSDGEIVDLMEDCSDIWRQIISATNDIKFERKIFKWFQTHMYKLEFFDDTINDILFSEFNETEFLKKKLTWSKQKFLEAKADKESYSAKFEAQRMALHYVDMLKELDYPADTIRQFLLENSDFAGVRRMYVANRIDHKDYTEAIRSLIEGKQVFSDLSGIVYDYSIQLKDLYKKLGYDDDYRKELWELVTKSSNPDMKLYRELKSLFSEKEWPAQREKLFADMPKRAELQEIYLEDKLYPQLLDSVLSERGLFGVTRYESTLKPIYSAKLLQKYVQVATDMATITGTRQHYRDIVKVLKRMLNYPGGNAAADELIEKWQEEYKMRPAMMDELNKF</sequence>
<name>A0A0H4QJK7_9LACO</name>
<dbReference type="EMBL" id="CP012034">
    <property type="protein sequence ID" value="AKP67226.1"/>
    <property type="molecule type" value="Genomic_DNA"/>
</dbReference>
<dbReference type="Proteomes" id="UP000036106">
    <property type="component" value="Chromosome"/>
</dbReference>
<evidence type="ECO:0000313" key="2">
    <source>
        <dbReference type="Proteomes" id="UP000036106"/>
    </source>
</evidence>
<organism evidence="1 2">
    <name type="scientific">Companilactobacillus ginsenosidimutans</name>
    <dbReference type="NCBI Taxonomy" id="1007676"/>
    <lineage>
        <taxon>Bacteria</taxon>
        <taxon>Bacillati</taxon>
        <taxon>Bacillota</taxon>
        <taxon>Bacilli</taxon>
        <taxon>Lactobacillales</taxon>
        <taxon>Lactobacillaceae</taxon>
        <taxon>Companilactobacillus</taxon>
    </lineage>
</organism>
<dbReference type="STRING" id="1007676.ABM34_06535"/>
<accession>A0A0H4QJK7</accession>
<dbReference type="RefSeq" id="WP_048704398.1">
    <property type="nucleotide sequence ID" value="NZ_CP012034.1"/>
</dbReference>
<protein>
    <submittedName>
        <fullName evidence="1">Uncharacterized protein</fullName>
    </submittedName>
</protein>